<dbReference type="STRING" id="5353.A0A1Q3E175"/>
<comment type="caution">
    <text evidence="2">The sequence shown here is derived from an EMBL/GenBank/DDBJ whole genome shotgun (WGS) entry which is preliminary data.</text>
</comment>
<keyword evidence="2" id="KW-0808">Transferase</keyword>
<name>A0A1Q3E175_LENED</name>
<reference evidence="2 3" key="1">
    <citation type="submission" date="2016-08" db="EMBL/GenBank/DDBJ databases">
        <authorList>
            <consortium name="Lentinula edodes genome sequencing consortium"/>
            <person name="Sakamoto Y."/>
            <person name="Nakade K."/>
            <person name="Sato S."/>
            <person name="Yoshida Y."/>
            <person name="Miyazaki K."/>
            <person name="Natsume S."/>
            <person name="Konno N."/>
        </authorList>
    </citation>
    <scope>NUCLEOTIDE SEQUENCE [LARGE SCALE GENOMIC DNA]</scope>
    <source>
        <strain evidence="2 3">NBRC 111202</strain>
    </source>
</reference>
<accession>A0A1Q3E175</accession>
<proteinExistence type="predicted"/>
<keyword evidence="2" id="KW-0418">Kinase</keyword>
<dbReference type="GO" id="GO:0016301">
    <property type="term" value="F:kinase activity"/>
    <property type="evidence" value="ECO:0007669"/>
    <property type="project" value="UniProtKB-KW"/>
</dbReference>
<evidence type="ECO:0000256" key="1">
    <source>
        <dbReference type="SAM" id="MobiDB-lite"/>
    </source>
</evidence>
<evidence type="ECO:0000313" key="3">
    <source>
        <dbReference type="Proteomes" id="UP000188533"/>
    </source>
</evidence>
<organism evidence="2 3">
    <name type="scientific">Lentinula edodes</name>
    <name type="common">Shiitake mushroom</name>
    <name type="synonym">Lentinus edodes</name>
    <dbReference type="NCBI Taxonomy" id="5353"/>
    <lineage>
        <taxon>Eukaryota</taxon>
        <taxon>Fungi</taxon>
        <taxon>Dikarya</taxon>
        <taxon>Basidiomycota</taxon>
        <taxon>Agaricomycotina</taxon>
        <taxon>Agaricomycetes</taxon>
        <taxon>Agaricomycetidae</taxon>
        <taxon>Agaricales</taxon>
        <taxon>Marasmiineae</taxon>
        <taxon>Omphalotaceae</taxon>
        <taxon>Lentinula</taxon>
    </lineage>
</organism>
<gene>
    <name evidence="2" type="ORF">LENED_002562</name>
</gene>
<sequence length="209" mass="23850">MICTALHSSISSPSLTFAFWGQSIQKIACKNSILYKRRSRHDRIPFAKLDTNREQSSTVPLISTKTVYYCLFLLLAAFRESRSLSPTQQAPKNTLFEGLQFLCPCHYLMSRLLPTTRIIVSSNAEQYRVVEITGAPNGSFIRERILSKMCVPDNSFSRYSIYQSEIGAYALGGSLRFFVSTAPNRPPTRNEPEYPPDNNYHSSRYYRAH</sequence>
<keyword evidence="3" id="KW-1185">Reference proteome</keyword>
<dbReference type="EMBL" id="BDGU01000048">
    <property type="protein sequence ID" value="GAW00995.1"/>
    <property type="molecule type" value="Genomic_DNA"/>
</dbReference>
<evidence type="ECO:0000313" key="2">
    <source>
        <dbReference type="EMBL" id="GAW00995.1"/>
    </source>
</evidence>
<dbReference type="AlphaFoldDB" id="A0A1Q3E175"/>
<reference evidence="2 3" key="2">
    <citation type="submission" date="2017-02" db="EMBL/GenBank/DDBJ databases">
        <title>A genome survey and senescence transcriptome analysis in Lentinula edodes.</title>
        <authorList>
            <person name="Sakamoto Y."/>
            <person name="Nakade K."/>
            <person name="Sato S."/>
            <person name="Yoshida Y."/>
            <person name="Miyazaki K."/>
            <person name="Natsume S."/>
            <person name="Konno N."/>
        </authorList>
    </citation>
    <scope>NUCLEOTIDE SEQUENCE [LARGE SCALE GENOMIC DNA]</scope>
    <source>
        <strain evidence="2 3">NBRC 111202</strain>
    </source>
</reference>
<dbReference type="Proteomes" id="UP000188533">
    <property type="component" value="Unassembled WGS sequence"/>
</dbReference>
<feature type="region of interest" description="Disordered" evidence="1">
    <location>
        <begin position="182"/>
        <end position="209"/>
    </location>
</feature>
<protein>
    <submittedName>
        <fullName evidence="2">Map kinase kinase kinase</fullName>
    </submittedName>
</protein>